<feature type="region of interest" description="Disordered" evidence="1">
    <location>
        <begin position="451"/>
        <end position="477"/>
    </location>
</feature>
<reference evidence="2" key="1">
    <citation type="journal article" date="2019" name="Beilstein J. Org. Chem.">
        <title>Nanangenines: drimane sesquiterpenoids as the dominant metabolite cohort of a novel Australian fungus, Aspergillus nanangensis.</title>
        <authorList>
            <person name="Lacey H.J."/>
            <person name="Gilchrist C.L.M."/>
            <person name="Crombie A."/>
            <person name="Kalaitzis J.A."/>
            <person name="Vuong D."/>
            <person name="Rutledge P.J."/>
            <person name="Turner P."/>
            <person name="Pitt J.I."/>
            <person name="Lacey E."/>
            <person name="Chooi Y.H."/>
            <person name="Piggott A.M."/>
        </authorList>
    </citation>
    <scope>NUCLEOTIDE SEQUENCE</scope>
    <source>
        <strain evidence="2">MST-FP2251</strain>
    </source>
</reference>
<dbReference type="Proteomes" id="UP001194746">
    <property type="component" value="Unassembled WGS sequence"/>
</dbReference>
<comment type="caution">
    <text evidence="2">The sequence shown here is derived from an EMBL/GenBank/DDBJ whole genome shotgun (WGS) entry which is preliminary data.</text>
</comment>
<accession>A0AAD4GNQ5</accession>
<proteinExistence type="predicted"/>
<protein>
    <recommendedName>
        <fullName evidence="4">Methyltransferase type 11 domain-containing protein</fullName>
    </recommendedName>
</protein>
<dbReference type="EMBL" id="VCAU01000156">
    <property type="protein sequence ID" value="KAF9883616.1"/>
    <property type="molecule type" value="Genomic_DNA"/>
</dbReference>
<evidence type="ECO:0000313" key="3">
    <source>
        <dbReference type="Proteomes" id="UP001194746"/>
    </source>
</evidence>
<feature type="region of interest" description="Disordered" evidence="1">
    <location>
        <begin position="953"/>
        <end position="984"/>
    </location>
</feature>
<dbReference type="SUPFAM" id="SSF53335">
    <property type="entry name" value="S-adenosyl-L-methionine-dependent methyltransferases"/>
    <property type="match status" value="1"/>
</dbReference>
<keyword evidence="3" id="KW-1185">Reference proteome</keyword>
<feature type="compositionally biased region" description="Basic residues" evidence="1">
    <location>
        <begin position="29"/>
        <end position="40"/>
    </location>
</feature>
<feature type="compositionally biased region" description="Low complexity" evidence="1">
    <location>
        <begin position="960"/>
        <end position="983"/>
    </location>
</feature>
<evidence type="ECO:0008006" key="4">
    <source>
        <dbReference type="Google" id="ProtNLM"/>
    </source>
</evidence>
<dbReference type="InterPro" id="IPR029063">
    <property type="entry name" value="SAM-dependent_MTases_sf"/>
</dbReference>
<feature type="compositionally biased region" description="Polar residues" evidence="1">
    <location>
        <begin position="202"/>
        <end position="229"/>
    </location>
</feature>
<dbReference type="AlphaFoldDB" id="A0AAD4GNQ5"/>
<gene>
    <name evidence="2" type="ORF">FE257_003123</name>
</gene>
<organism evidence="2 3">
    <name type="scientific">Aspergillus nanangensis</name>
    <dbReference type="NCBI Taxonomy" id="2582783"/>
    <lineage>
        <taxon>Eukaryota</taxon>
        <taxon>Fungi</taxon>
        <taxon>Dikarya</taxon>
        <taxon>Ascomycota</taxon>
        <taxon>Pezizomycotina</taxon>
        <taxon>Eurotiomycetes</taxon>
        <taxon>Eurotiomycetidae</taxon>
        <taxon>Eurotiales</taxon>
        <taxon>Aspergillaceae</taxon>
        <taxon>Aspergillus</taxon>
        <taxon>Aspergillus subgen. Circumdati</taxon>
    </lineage>
</organism>
<name>A0AAD4GNQ5_ASPNN</name>
<evidence type="ECO:0000256" key="1">
    <source>
        <dbReference type="SAM" id="MobiDB-lite"/>
    </source>
</evidence>
<reference evidence="2" key="2">
    <citation type="submission" date="2020-02" db="EMBL/GenBank/DDBJ databases">
        <authorList>
            <person name="Gilchrist C.L.M."/>
            <person name="Chooi Y.-H."/>
        </authorList>
    </citation>
    <scope>NUCLEOTIDE SEQUENCE</scope>
    <source>
        <strain evidence="2">MST-FP2251</strain>
    </source>
</reference>
<feature type="compositionally biased region" description="Low complexity" evidence="1">
    <location>
        <begin position="79"/>
        <end position="109"/>
    </location>
</feature>
<evidence type="ECO:0000313" key="2">
    <source>
        <dbReference type="EMBL" id="KAF9883616.1"/>
    </source>
</evidence>
<feature type="compositionally biased region" description="Polar residues" evidence="1">
    <location>
        <begin position="168"/>
        <end position="177"/>
    </location>
</feature>
<feature type="region of interest" description="Disordered" evidence="1">
    <location>
        <begin position="1"/>
        <end position="113"/>
    </location>
</feature>
<feature type="region of interest" description="Disordered" evidence="1">
    <location>
        <begin position="168"/>
        <end position="274"/>
    </location>
</feature>
<sequence length="1052" mass="113787">MQGSPELSRKSPRTLTKEPKTPQEPSSPAKKRFGLFHKKSKPDLSVSIPDGNSSVRKGPAAGTGHEGYGRYAHRGRKGSIGSSGSTTRARSTSTTRSTPKSVSSKASAKSRPDTDLDDFLLHRLEPVFIPGGGMDGAALMRTQSSQSSGGMSTDSTSILALSAVVTQSSGYSTESLPTSTGSFSTSGSTHHGHNPHFETPAGINTATYSSIPHRSRPVTQNPQVHATSRPSKKAEAGHAAKQPPPHKLSQPPETKQVEEPKSHKKKSSKKGLGLKWPFFHKGSDIQSADPSAFAPQLQATVSPVMVRRPVAHYALVDTDSDPLEDIIHNVEESPPTETESDSQPVEVPAALNIRKASESILLPSPPKLQGEFFGGPPSPKVYFTKATPAPVENRTAAGRPTRLNSVGRIPRVVSRRERKHTPAFQSFSRPFSVAAESPSIAAPVLHRANHSDAGLHREQASNAQRPRPGFDITQPFGDPTNRSVLDLLTEPYVGDEFLTFSPGNDSTLSSSGSDSLAAVTAVVPKPGSDLNEDEVWGEFDDLIDHVLSPETTGRPNSGVTDAEEKFELATMASRALQAELNGSANRYIVDTVAENPTVALTPASPHSSIGSIRLRRSRIVSALHSSMTPSTQPSYSDIIASYHDRGDEGTIKEEESNMSLVPSDDLQSTFLISPSLNPSPSFETCRQRNTVLFDIAERDREGPTAQTNIRSGSLMTSRWLSFGRVLFSPAHNRLKSGGGDQERILVIDGLGNDDWSFYCALTYPNAEVYNLNDGPAPTGPKHPDAWMPPSNHHIIYHSSLDDQFPFPKGYFTVAVLRFPDASSENVQGNVVSECKRVLRPGGYMEMSVLDLDMVNMGVRTRKAVRCLKERTYLSDPNISLKPASDSIQRLLCRYGFDNLRRCIVRIPVAGMIVRTSASSSSASSTNPPSTLAAATATPLTNFSAASTASIRTQSKAHGKSSSNDTDLSLGDLLSDPSPSPSNDESIRKIVAKVGRWWYTRCYEIPVLPNGDVDLSIWADRKVIRECQQRGTGFRLLIAYAQKPSEKRRTASV</sequence>
<feature type="compositionally biased region" description="Low complexity" evidence="1">
    <location>
        <begin position="178"/>
        <end position="189"/>
    </location>
</feature>